<organism evidence="1 2">
    <name type="scientific">Serratia phage Muldoon</name>
    <dbReference type="NCBI Taxonomy" id="2601678"/>
    <lineage>
        <taxon>Viruses</taxon>
        <taxon>Duplodnaviria</taxon>
        <taxon>Heunggongvirae</taxon>
        <taxon>Uroviricota</taxon>
        <taxon>Caudoviricetes</taxon>
        <taxon>Muldoonvirus</taxon>
        <taxon>Muldoonvirus muldoon</taxon>
    </lineage>
</organism>
<evidence type="ECO:0000313" key="2">
    <source>
        <dbReference type="Proteomes" id="UP000326777"/>
    </source>
</evidence>
<name>A0A5P8PH56_9CAUD</name>
<protein>
    <submittedName>
        <fullName evidence="1">Uncharacterized protein</fullName>
    </submittedName>
</protein>
<sequence>MILDCDFNFGRKLTDEDTVQIEGRNYRFRSTQRQVDYAPHRAAFFISHDGKHEYVVKFRNSVYEYSYRRRNSLQSTRIDRIPDIDPYWDSVTGWRLK</sequence>
<dbReference type="Proteomes" id="UP000326777">
    <property type="component" value="Genome"/>
</dbReference>
<proteinExistence type="predicted"/>
<accession>A0A5P8PH56</accession>
<reference evidence="2" key="1">
    <citation type="submission" date="2019-06" db="EMBL/GenBank/DDBJ databases">
        <title>Complete genome sequence of Serratia marcescens phage Muldoon.</title>
        <authorList>
            <person name="Campbell S."/>
            <person name="Atkinson C."/>
            <person name="Moreland R."/>
            <person name="Liu M."/>
            <person name="Ramsey J."/>
            <person name="Leavitt J."/>
        </authorList>
    </citation>
    <scope>NUCLEOTIDE SEQUENCE [LARGE SCALE GENOMIC DNA]</scope>
</reference>
<keyword evidence="2" id="KW-1185">Reference proteome</keyword>
<gene>
    <name evidence="1" type="ORF">CPT_Muldoon_082</name>
</gene>
<dbReference type="EMBL" id="MN095771">
    <property type="protein sequence ID" value="QFR56037.1"/>
    <property type="molecule type" value="Genomic_DNA"/>
</dbReference>
<evidence type="ECO:0000313" key="1">
    <source>
        <dbReference type="EMBL" id="QFR56037.1"/>
    </source>
</evidence>